<gene>
    <name evidence="1" type="ORF">GCM10023091_42930</name>
</gene>
<evidence type="ECO:0000313" key="2">
    <source>
        <dbReference type="Proteomes" id="UP001501508"/>
    </source>
</evidence>
<reference evidence="2" key="1">
    <citation type="journal article" date="2019" name="Int. J. Syst. Evol. Microbiol.">
        <title>The Global Catalogue of Microorganisms (GCM) 10K type strain sequencing project: providing services to taxonomists for standard genome sequencing and annotation.</title>
        <authorList>
            <consortium name="The Broad Institute Genomics Platform"/>
            <consortium name="The Broad Institute Genome Sequencing Center for Infectious Disease"/>
            <person name="Wu L."/>
            <person name="Ma J."/>
        </authorList>
    </citation>
    <scope>NUCLEOTIDE SEQUENCE [LARGE SCALE GENOMIC DNA]</scope>
    <source>
        <strain evidence="2">JCM 31920</strain>
    </source>
</reference>
<dbReference type="Pfam" id="PF00702">
    <property type="entry name" value="Hydrolase"/>
    <property type="match status" value="1"/>
</dbReference>
<keyword evidence="2" id="KW-1185">Reference proteome</keyword>
<proteinExistence type="predicted"/>
<dbReference type="SFLD" id="SFLDG01129">
    <property type="entry name" value="C1.5:_HAD__Beta-PGM__Phosphata"/>
    <property type="match status" value="1"/>
</dbReference>
<dbReference type="PANTHER" id="PTHR47478">
    <property type="match status" value="1"/>
</dbReference>
<dbReference type="Gene3D" id="3.40.50.1000">
    <property type="entry name" value="HAD superfamily/HAD-like"/>
    <property type="match status" value="1"/>
</dbReference>
<dbReference type="PANTHER" id="PTHR47478:SF1">
    <property type="entry name" value="PYRIMIDINE 5'-NUCLEOTIDASE YJJG"/>
    <property type="match status" value="1"/>
</dbReference>
<dbReference type="SFLD" id="SFLDS00003">
    <property type="entry name" value="Haloacid_Dehalogenase"/>
    <property type="match status" value="1"/>
</dbReference>
<dbReference type="SFLD" id="SFLDG01135">
    <property type="entry name" value="C1.5.6:_HAD__Beta-PGM__Phospha"/>
    <property type="match status" value="1"/>
</dbReference>
<dbReference type="InterPro" id="IPR006439">
    <property type="entry name" value="HAD-SF_hydro_IA"/>
</dbReference>
<dbReference type="Proteomes" id="UP001501508">
    <property type="component" value="Unassembled WGS sequence"/>
</dbReference>
<sequence length="234" mass="26864">MLNYSKKAVFFDLDHTLWDFDRNAGEALSELYDIYGFNRYFGSTPVEHFISTYSTINQQLWGLYNTGKITKEVLRKRRFRETFQVLGADPDAFPEKFEEDYLAICPRKPHLFPHAIEVLEYLRPSYSLHLISNGFREACQMKIRHSGLEKYFQNIVISELVGVLKPHPAIFHHALAKAAVSETEAVMIGDNLEADVNGAMKVGIEAIFFNPNGLEIEPEGYLSIRSLDQLRDLL</sequence>
<comment type="caution">
    <text evidence="1">The sequence shown here is derived from an EMBL/GenBank/DDBJ whole genome shotgun (WGS) entry which is preliminary data.</text>
</comment>
<dbReference type="InterPro" id="IPR023198">
    <property type="entry name" value="PGP-like_dom2"/>
</dbReference>
<dbReference type="NCBIfam" id="TIGR02254">
    <property type="entry name" value="YjjG_YfnB"/>
    <property type="match status" value="1"/>
</dbReference>
<organism evidence="1 2">
    <name type="scientific">Ravibacter arvi</name>
    <dbReference type="NCBI Taxonomy" id="2051041"/>
    <lineage>
        <taxon>Bacteria</taxon>
        <taxon>Pseudomonadati</taxon>
        <taxon>Bacteroidota</taxon>
        <taxon>Cytophagia</taxon>
        <taxon>Cytophagales</taxon>
        <taxon>Spirosomataceae</taxon>
        <taxon>Ravibacter</taxon>
    </lineage>
</organism>
<dbReference type="InterPro" id="IPR011951">
    <property type="entry name" value="HAD-SF_hydro_IA_YjjG/PynA"/>
</dbReference>
<dbReference type="PRINTS" id="PR00413">
    <property type="entry name" value="HADHALOGNASE"/>
</dbReference>
<dbReference type="NCBIfam" id="TIGR01549">
    <property type="entry name" value="HAD-SF-IA-v1"/>
    <property type="match status" value="1"/>
</dbReference>
<accession>A0ABP8MDJ1</accession>
<name>A0ABP8MDJ1_9BACT</name>
<protein>
    <submittedName>
        <fullName evidence="1">YjjG family noncanonical pyrimidine nucleotidase</fullName>
    </submittedName>
</protein>
<dbReference type="InterPro" id="IPR036412">
    <property type="entry name" value="HAD-like_sf"/>
</dbReference>
<evidence type="ECO:0000313" key="1">
    <source>
        <dbReference type="EMBL" id="GAA4447653.1"/>
    </source>
</evidence>
<dbReference type="Gene3D" id="1.10.150.240">
    <property type="entry name" value="Putative phosphatase, domain 2"/>
    <property type="match status" value="1"/>
</dbReference>
<dbReference type="InterPro" id="IPR023214">
    <property type="entry name" value="HAD_sf"/>
</dbReference>
<dbReference type="SUPFAM" id="SSF56784">
    <property type="entry name" value="HAD-like"/>
    <property type="match status" value="1"/>
</dbReference>
<dbReference type="RefSeq" id="WP_345033009.1">
    <property type="nucleotide sequence ID" value="NZ_BAABEY010000036.1"/>
</dbReference>
<dbReference type="InterPro" id="IPR052550">
    <property type="entry name" value="Pyrimidine_5'-ntase_YjjG"/>
</dbReference>
<dbReference type="EMBL" id="BAABEY010000036">
    <property type="protein sequence ID" value="GAA4447653.1"/>
    <property type="molecule type" value="Genomic_DNA"/>
</dbReference>